<protein>
    <recommendedName>
        <fullName evidence="3">Lcl C-terminal domain-containing protein</fullName>
    </recommendedName>
</protein>
<accession>L2FAV6</accession>
<dbReference type="Pfam" id="PF07603">
    <property type="entry name" value="Lcl_C"/>
    <property type="match status" value="1"/>
</dbReference>
<name>L2FAV6_9GAMM</name>
<evidence type="ECO:0000256" key="2">
    <source>
        <dbReference type="SAM" id="SignalP"/>
    </source>
</evidence>
<dbReference type="InterPro" id="IPR011460">
    <property type="entry name" value="Lcl_C"/>
</dbReference>
<organism evidence="4 5">
    <name type="scientific">Moraxella macacae 0408225</name>
    <dbReference type="NCBI Taxonomy" id="1230338"/>
    <lineage>
        <taxon>Bacteria</taxon>
        <taxon>Pseudomonadati</taxon>
        <taxon>Pseudomonadota</taxon>
        <taxon>Gammaproteobacteria</taxon>
        <taxon>Moraxellales</taxon>
        <taxon>Moraxellaceae</taxon>
        <taxon>Moraxella</taxon>
    </lineage>
</organism>
<comment type="caution">
    <text evidence="4">The sequence shown here is derived from an EMBL/GenBank/DDBJ whole genome shotgun (WGS) entry which is preliminary data.</text>
</comment>
<feature type="signal peptide" evidence="2">
    <location>
        <begin position="1"/>
        <end position="22"/>
    </location>
</feature>
<dbReference type="EMBL" id="ANIN01000001">
    <property type="protein sequence ID" value="ELA09563.1"/>
    <property type="molecule type" value="Genomic_DNA"/>
</dbReference>
<evidence type="ECO:0000313" key="5">
    <source>
        <dbReference type="Proteomes" id="UP000023795"/>
    </source>
</evidence>
<keyword evidence="5" id="KW-1185">Reference proteome</keyword>
<evidence type="ECO:0000256" key="1">
    <source>
        <dbReference type="SAM" id="MobiDB-lite"/>
    </source>
</evidence>
<dbReference type="STRING" id="1230338.MOMA_04135"/>
<dbReference type="OrthoDB" id="9793251at2"/>
<evidence type="ECO:0000259" key="3">
    <source>
        <dbReference type="Pfam" id="PF07603"/>
    </source>
</evidence>
<dbReference type="PROSITE" id="PS51257">
    <property type="entry name" value="PROKAR_LIPOPROTEIN"/>
    <property type="match status" value="1"/>
</dbReference>
<gene>
    <name evidence="4" type="ORF">MOMA_04135</name>
</gene>
<dbReference type="PANTHER" id="PTHR35812:SF1">
    <property type="entry name" value="LIPOPROTEIN"/>
    <property type="match status" value="1"/>
</dbReference>
<reference evidence="4 5" key="1">
    <citation type="journal article" date="2013" name="Genome Announc.">
        <title>Genome Sequence of Moraxella macacae 0408225, a Novel Bacterial Species Isolated from a Cynomolgus Macaque with Epistaxis.</title>
        <authorList>
            <person name="Ladner J.T."/>
            <person name="Whitehouse C.A."/>
            <person name="Koroleva G.I."/>
            <person name="Palacios G.F."/>
        </authorList>
    </citation>
    <scope>NUCLEOTIDE SEQUENCE [LARGE SCALE GENOMIC DNA]</scope>
    <source>
        <strain evidence="4 5">0408225</strain>
    </source>
</reference>
<feature type="domain" description="Lcl C-terminal" evidence="3">
    <location>
        <begin position="213"/>
        <end position="350"/>
    </location>
</feature>
<dbReference type="PANTHER" id="PTHR35812">
    <property type="entry name" value="LIPOPROTEIN"/>
    <property type="match status" value="1"/>
</dbReference>
<feature type="chain" id="PRO_5003958113" description="Lcl C-terminal domain-containing protein" evidence="2">
    <location>
        <begin position="23"/>
        <end position="353"/>
    </location>
</feature>
<dbReference type="RefSeq" id="WP_009767382.1">
    <property type="nucleotide sequence ID" value="NZ_ANIN01000001.1"/>
</dbReference>
<evidence type="ECO:0000313" key="4">
    <source>
        <dbReference type="EMBL" id="ELA09563.1"/>
    </source>
</evidence>
<dbReference type="PATRIC" id="fig|1230338.3.peg.897"/>
<feature type="compositionally biased region" description="Pro residues" evidence="1">
    <location>
        <begin position="45"/>
        <end position="64"/>
    </location>
</feature>
<dbReference type="Proteomes" id="UP000023795">
    <property type="component" value="Unassembled WGS sequence"/>
</dbReference>
<feature type="region of interest" description="Disordered" evidence="1">
    <location>
        <begin position="26"/>
        <end position="75"/>
    </location>
</feature>
<sequence length="353" mass="38887">MQTNFHKNLSILTIAVSGMLLAACGSSNSNTSSATPPKVTKPDPKPTNPKPANPKPSTPKPSTPKPAVTDLSLDPEPIIGKPYQLTLIGTHLPTDKTLSVTGCDKQNKITLTETKHIYQCTAPANANDNHQLVVLDTDGKTKLFDKTVKIAKPKITASTNLPVTGITLCGNDDKNNVECGKLEGNWRGLQQDGEVQAGQKMSYELRQHNNETCVVDKVTGLTWEQKTDSYDGLRSKYKQYTWYNSDPKTNGGNAGDAYSDNTEKYIKELNASKYCGYSDWRLPTYVELDSIVDYSGEKPKLNSIFSNNQEDFYWSSTPNVNFITYVWGVNFDGGLSYGNKFDALYVRAVRSGS</sequence>
<dbReference type="AlphaFoldDB" id="L2FAV6"/>
<dbReference type="eggNOG" id="COG5276">
    <property type="taxonomic scope" value="Bacteria"/>
</dbReference>
<keyword evidence="2" id="KW-0732">Signal</keyword>
<proteinExistence type="predicted"/>
<feature type="compositionally biased region" description="Low complexity" evidence="1">
    <location>
        <begin position="26"/>
        <end position="38"/>
    </location>
</feature>